<name>A0ABW5QW12_9BACL</name>
<dbReference type="EMBL" id="JBHUMY010000009">
    <property type="protein sequence ID" value="MFD2660572.1"/>
    <property type="molecule type" value="Genomic_DNA"/>
</dbReference>
<evidence type="ECO:0000256" key="2">
    <source>
        <dbReference type="ARBA" id="ARBA00022801"/>
    </source>
</evidence>
<dbReference type="PANTHER" id="PTHR34983:SF2">
    <property type="entry name" value="ENDO-BETA-1,4-GALACTANASE"/>
    <property type="match status" value="1"/>
</dbReference>
<dbReference type="InterPro" id="IPR011683">
    <property type="entry name" value="Glyco_hydro_53"/>
</dbReference>
<dbReference type="Proteomes" id="UP001597493">
    <property type="component" value="Unassembled WGS sequence"/>
</dbReference>
<comment type="similarity">
    <text evidence="1 4">Belongs to the glycosyl hydrolase 53 family.</text>
</comment>
<comment type="caution">
    <text evidence="5">The sequence shown here is derived from an EMBL/GenBank/DDBJ whole genome shotgun (WGS) entry which is preliminary data.</text>
</comment>
<dbReference type="SUPFAM" id="SSF51445">
    <property type="entry name" value="(Trans)glycosidases"/>
    <property type="match status" value="1"/>
</dbReference>
<proteinExistence type="inferred from homology"/>
<evidence type="ECO:0000313" key="6">
    <source>
        <dbReference type="Proteomes" id="UP001597493"/>
    </source>
</evidence>
<dbReference type="PANTHER" id="PTHR34983">
    <property type="entry name" value="ARABINOGALACTAN ENDO-BETA-1,4-GALACTANASE A"/>
    <property type="match status" value="1"/>
</dbReference>
<dbReference type="EC" id="3.2.1.89" evidence="4"/>
<dbReference type="InterPro" id="IPR017853">
    <property type="entry name" value="GH"/>
</dbReference>
<dbReference type="Gene3D" id="3.20.20.80">
    <property type="entry name" value="Glycosidases"/>
    <property type="match status" value="1"/>
</dbReference>
<evidence type="ECO:0000256" key="4">
    <source>
        <dbReference type="RuleBase" id="RU361192"/>
    </source>
</evidence>
<reference evidence="6" key="1">
    <citation type="journal article" date="2019" name="Int. J. Syst. Evol. Microbiol.">
        <title>The Global Catalogue of Microorganisms (GCM) 10K type strain sequencing project: providing services to taxonomists for standard genome sequencing and annotation.</title>
        <authorList>
            <consortium name="The Broad Institute Genomics Platform"/>
            <consortium name="The Broad Institute Genome Sequencing Center for Infectious Disease"/>
            <person name="Wu L."/>
            <person name="Ma J."/>
        </authorList>
    </citation>
    <scope>NUCLEOTIDE SEQUENCE [LARGE SCALE GENOMIC DNA]</scope>
    <source>
        <strain evidence="6">TISTR 1827</strain>
    </source>
</reference>
<accession>A0ABW5QW12</accession>
<dbReference type="RefSeq" id="WP_379272134.1">
    <property type="nucleotide sequence ID" value="NZ_JBHUGT010000028.1"/>
</dbReference>
<keyword evidence="6" id="KW-1185">Reference proteome</keyword>
<protein>
    <recommendedName>
        <fullName evidence="4">Arabinogalactan endo-beta-1,4-galactanase</fullName>
        <ecNumber evidence="4">3.2.1.89</ecNumber>
    </recommendedName>
</protein>
<sequence>MKQSFIAGMDVSFLDEIEQAGGAFYEAGVRKDCLEIMKDNGVNSIRLRLWNEPPGGMCNLERTLVMAKRIKEKGLHFLLDFHYSDVWADPAHQTKPKAWEGLTFDRLSQAVYNFTKESLEKLKAQGTLPDMVQVGNEITPGMLWDDGKVDGQLDTDAQWERFAALVKQGIAAVRHVDPSINVMIHIDRGGDNASSRKFYDRFERHGVEFDTIGLSFYPWWHGTLDDLRNNLHDLAERYGKEIIVVETAYPWTLDTSEGRFIVEQEEQLHVGYPATPSGQTQYLADFVKIIQETPGGLGAGFYYWEPCWIPAKKEWSVGHENNWANLTMFDFKGNKLESLELFRSS</sequence>
<keyword evidence="2 4" id="KW-0378">Hydrolase</keyword>
<gene>
    <name evidence="5" type="ORF">ACFSW5_09915</name>
</gene>
<comment type="catalytic activity">
    <reaction evidence="4">
        <text>The enzyme specifically hydrolyzes (1-&gt;4)-beta-D-galactosidic linkages in type I arabinogalactans.</text>
        <dbReference type="EC" id="3.2.1.89"/>
    </reaction>
</comment>
<evidence type="ECO:0000256" key="3">
    <source>
        <dbReference type="ARBA" id="ARBA00023295"/>
    </source>
</evidence>
<keyword evidence="3 4" id="KW-0326">Glycosidase</keyword>
<dbReference type="Pfam" id="PF07745">
    <property type="entry name" value="Glyco_hydro_53"/>
    <property type="match status" value="1"/>
</dbReference>
<evidence type="ECO:0000256" key="1">
    <source>
        <dbReference type="ARBA" id="ARBA00010687"/>
    </source>
</evidence>
<evidence type="ECO:0000313" key="5">
    <source>
        <dbReference type="EMBL" id="MFD2660572.1"/>
    </source>
</evidence>
<organism evidence="5 6">
    <name type="scientific">Paenibacillus thailandensis</name>
    <dbReference type="NCBI Taxonomy" id="393250"/>
    <lineage>
        <taxon>Bacteria</taxon>
        <taxon>Bacillati</taxon>
        <taxon>Bacillota</taxon>
        <taxon>Bacilli</taxon>
        <taxon>Bacillales</taxon>
        <taxon>Paenibacillaceae</taxon>
        <taxon>Paenibacillus</taxon>
    </lineage>
</organism>